<gene>
    <name evidence="2" type="primary">Abca2</name>
    <name evidence="2" type="ORF">DAT39_017442</name>
</gene>
<keyword evidence="3" id="KW-1185">Reference proteome</keyword>
<sequence length="64" mass="7060">CVDSDRWRRKRNCSASAKLSITASFSSTSNRSDNQDSTDERGEESQPSTPNTLSGKCLAVHINR</sequence>
<protein>
    <submittedName>
        <fullName evidence="2">ATP-binding cassette sub-family A member 2</fullName>
    </submittedName>
</protein>
<evidence type="ECO:0000256" key="1">
    <source>
        <dbReference type="SAM" id="MobiDB-lite"/>
    </source>
</evidence>
<comment type="caution">
    <text evidence="2">The sequence shown here is derived from an EMBL/GenBank/DDBJ whole genome shotgun (WGS) entry which is preliminary data.</text>
</comment>
<name>A0A8J4U9L4_CLAMG</name>
<evidence type="ECO:0000313" key="3">
    <source>
        <dbReference type="Proteomes" id="UP000727407"/>
    </source>
</evidence>
<keyword evidence="2" id="KW-0547">Nucleotide-binding</keyword>
<evidence type="ECO:0000313" key="2">
    <source>
        <dbReference type="EMBL" id="KAF5892850.1"/>
    </source>
</evidence>
<dbReference type="EMBL" id="QNUK01000471">
    <property type="protein sequence ID" value="KAF5892850.1"/>
    <property type="molecule type" value="Genomic_DNA"/>
</dbReference>
<feature type="non-terminal residue" evidence="2">
    <location>
        <position position="64"/>
    </location>
</feature>
<dbReference type="GO" id="GO:0005524">
    <property type="term" value="F:ATP binding"/>
    <property type="evidence" value="ECO:0007669"/>
    <property type="project" value="UniProtKB-KW"/>
</dbReference>
<proteinExistence type="predicted"/>
<feature type="non-terminal residue" evidence="2">
    <location>
        <position position="1"/>
    </location>
</feature>
<accession>A0A8J4U9L4</accession>
<organism evidence="2 3">
    <name type="scientific">Clarias magur</name>
    <name type="common">Asian catfish</name>
    <name type="synonym">Macropteronotus magur</name>
    <dbReference type="NCBI Taxonomy" id="1594786"/>
    <lineage>
        <taxon>Eukaryota</taxon>
        <taxon>Metazoa</taxon>
        <taxon>Chordata</taxon>
        <taxon>Craniata</taxon>
        <taxon>Vertebrata</taxon>
        <taxon>Euteleostomi</taxon>
        <taxon>Actinopterygii</taxon>
        <taxon>Neopterygii</taxon>
        <taxon>Teleostei</taxon>
        <taxon>Ostariophysi</taxon>
        <taxon>Siluriformes</taxon>
        <taxon>Clariidae</taxon>
        <taxon>Clarias</taxon>
    </lineage>
</organism>
<dbReference type="AlphaFoldDB" id="A0A8J4U9L4"/>
<keyword evidence="2" id="KW-0067">ATP-binding</keyword>
<reference evidence="2" key="1">
    <citation type="submission" date="2020-07" db="EMBL/GenBank/DDBJ databases">
        <title>Clarias magur genome sequencing, assembly and annotation.</title>
        <authorList>
            <person name="Kushwaha B."/>
            <person name="Kumar R."/>
            <person name="Das P."/>
            <person name="Joshi C.G."/>
            <person name="Kumar D."/>
            <person name="Nagpure N.S."/>
            <person name="Pandey M."/>
            <person name="Agarwal S."/>
            <person name="Srivastava S."/>
            <person name="Singh M."/>
            <person name="Sahoo L."/>
            <person name="Jayasankar P."/>
            <person name="Meher P.K."/>
            <person name="Koringa P.G."/>
            <person name="Iquebal M.A."/>
            <person name="Das S.P."/>
            <person name="Bit A."/>
            <person name="Patnaik S."/>
            <person name="Patel N."/>
            <person name="Shah T.M."/>
            <person name="Hinsu A."/>
            <person name="Jena J.K."/>
        </authorList>
    </citation>
    <scope>NUCLEOTIDE SEQUENCE</scope>
    <source>
        <strain evidence="2">CIFAMagur01</strain>
        <tissue evidence="2">Testis</tissue>
    </source>
</reference>
<feature type="compositionally biased region" description="Polar residues" evidence="1">
    <location>
        <begin position="22"/>
        <end position="32"/>
    </location>
</feature>
<feature type="compositionally biased region" description="Polar residues" evidence="1">
    <location>
        <begin position="45"/>
        <end position="54"/>
    </location>
</feature>
<dbReference type="Proteomes" id="UP000727407">
    <property type="component" value="Unassembled WGS sequence"/>
</dbReference>
<feature type="region of interest" description="Disordered" evidence="1">
    <location>
        <begin position="22"/>
        <end position="64"/>
    </location>
</feature>